<dbReference type="InParanoid" id="A0A146G4M6"/>
<dbReference type="GO" id="GO:0050661">
    <property type="term" value="F:NADP binding"/>
    <property type="evidence" value="ECO:0007669"/>
    <property type="project" value="InterPro"/>
</dbReference>
<evidence type="ECO:0000259" key="17">
    <source>
        <dbReference type="Pfam" id="PF02233"/>
    </source>
</evidence>
<evidence type="ECO:0000313" key="18">
    <source>
        <dbReference type="EMBL" id="GAT31736.1"/>
    </source>
</evidence>
<keyword evidence="12 15" id="KW-0520">NAD</keyword>
<dbReference type="InterPro" id="IPR029035">
    <property type="entry name" value="DHS-like_NAD/FAD-binding_dom"/>
</dbReference>
<gene>
    <name evidence="18" type="ORF">TSACC_2130</name>
</gene>
<evidence type="ECO:0000313" key="19">
    <source>
        <dbReference type="Proteomes" id="UP000076023"/>
    </source>
</evidence>
<protein>
    <recommendedName>
        <fullName evidence="5 15">NAD(P) transhydrogenase subunit beta</fullName>
        <ecNumber evidence="4 15">7.1.1.1</ecNumber>
    </recommendedName>
    <alternativeName>
        <fullName evidence="15">Nicotinamide nucleotide transhydrogenase subunit beta</fullName>
    </alternativeName>
</protein>
<organism evidence="18 19">
    <name type="scientific">Terrimicrobium sacchariphilum</name>
    <dbReference type="NCBI Taxonomy" id="690879"/>
    <lineage>
        <taxon>Bacteria</taxon>
        <taxon>Pseudomonadati</taxon>
        <taxon>Verrucomicrobiota</taxon>
        <taxon>Terrimicrobiia</taxon>
        <taxon>Terrimicrobiales</taxon>
        <taxon>Terrimicrobiaceae</taxon>
        <taxon>Terrimicrobium</taxon>
    </lineage>
</organism>
<keyword evidence="19" id="KW-1185">Reference proteome</keyword>
<dbReference type="InterPro" id="IPR034300">
    <property type="entry name" value="PNTB-like"/>
</dbReference>
<keyword evidence="8 16" id="KW-0812">Transmembrane</keyword>
<comment type="caution">
    <text evidence="18">The sequence shown here is derived from an EMBL/GenBank/DDBJ whole genome shotgun (WGS) entry which is preliminary data.</text>
</comment>
<feature type="domain" description="NADP transhydrogenase beta-like" evidence="17">
    <location>
        <begin position="7"/>
        <end position="464"/>
    </location>
</feature>
<feature type="transmembrane region" description="Helical" evidence="16">
    <location>
        <begin position="60"/>
        <end position="83"/>
    </location>
</feature>
<proteinExistence type="inferred from homology"/>
<dbReference type="GO" id="GO:0005886">
    <property type="term" value="C:plasma membrane"/>
    <property type="evidence" value="ECO:0007669"/>
    <property type="project" value="UniProtKB-SubCell"/>
</dbReference>
<evidence type="ECO:0000256" key="1">
    <source>
        <dbReference type="ARBA" id="ARBA00003943"/>
    </source>
</evidence>
<evidence type="ECO:0000256" key="12">
    <source>
        <dbReference type="ARBA" id="ARBA00023027"/>
    </source>
</evidence>
<feature type="transmembrane region" description="Helical" evidence="16">
    <location>
        <begin position="219"/>
        <end position="239"/>
    </location>
</feature>
<feature type="transmembrane region" description="Helical" evidence="16">
    <location>
        <begin position="95"/>
        <end position="115"/>
    </location>
</feature>
<evidence type="ECO:0000256" key="13">
    <source>
        <dbReference type="ARBA" id="ARBA00023136"/>
    </source>
</evidence>
<dbReference type="GO" id="GO:0008750">
    <property type="term" value="F:proton-translocating NAD(P)+ transhydrogenase activity"/>
    <property type="evidence" value="ECO:0007669"/>
    <property type="project" value="UniProtKB-EC"/>
</dbReference>
<feature type="transmembrane region" description="Helical" evidence="16">
    <location>
        <begin position="6"/>
        <end position="24"/>
    </location>
</feature>
<keyword evidence="13 15" id="KW-0472">Membrane</keyword>
<dbReference type="PANTHER" id="PTHR44758">
    <property type="entry name" value="NAD(P) TRANSHYDROGENASE SUBUNIT BETA"/>
    <property type="match status" value="1"/>
</dbReference>
<feature type="transmembrane region" description="Helical" evidence="16">
    <location>
        <begin position="165"/>
        <end position="183"/>
    </location>
</feature>
<keyword evidence="6 15" id="KW-1003">Cell membrane</keyword>
<keyword evidence="9 15" id="KW-0521">NADP</keyword>
<comment type="function">
    <text evidence="1 15">The transhydrogenation between NADH and NADP is coupled to respiration and ATP hydrolysis and functions as a proton pump across the membrane.</text>
</comment>
<evidence type="ECO:0000256" key="16">
    <source>
        <dbReference type="SAM" id="Phobius"/>
    </source>
</evidence>
<evidence type="ECO:0000256" key="9">
    <source>
        <dbReference type="ARBA" id="ARBA00022857"/>
    </source>
</evidence>
<dbReference type="FunFam" id="3.40.50.1220:FF:000002">
    <property type="entry name" value="NAD(P) transhydrogenase subunit beta"/>
    <property type="match status" value="1"/>
</dbReference>
<keyword evidence="7 15" id="KW-0997">Cell inner membrane</keyword>
<dbReference type="STRING" id="690879.TSACC_2130"/>
<dbReference type="PANTHER" id="PTHR44758:SF1">
    <property type="entry name" value="NAD(P) TRANSHYDROGENASE SUBUNIT BETA"/>
    <property type="match status" value="1"/>
</dbReference>
<comment type="subcellular location">
    <subcellularLocation>
        <location evidence="2">Cell inner membrane</location>
        <topology evidence="2">Multi-pass membrane protein</topology>
    </subcellularLocation>
</comment>
<evidence type="ECO:0000256" key="14">
    <source>
        <dbReference type="ARBA" id="ARBA00048202"/>
    </source>
</evidence>
<dbReference type="Pfam" id="PF02233">
    <property type="entry name" value="PNTB"/>
    <property type="match status" value="1"/>
</dbReference>
<dbReference type="EC" id="7.1.1.1" evidence="4 15"/>
<dbReference type="Gene3D" id="3.40.50.1220">
    <property type="entry name" value="TPP-binding domain"/>
    <property type="match status" value="1"/>
</dbReference>
<evidence type="ECO:0000256" key="5">
    <source>
        <dbReference type="ARBA" id="ARBA00014581"/>
    </source>
</evidence>
<comment type="catalytic activity">
    <reaction evidence="14 15">
        <text>NAD(+) + NADPH + H(+)(in) = NADH + NADP(+) + H(+)(out)</text>
        <dbReference type="Rhea" id="RHEA:47992"/>
        <dbReference type="ChEBI" id="CHEBI:15378"/>
        <dbReference type="ChEBI" id="CHEBI:57540"/>
        <dbReference type="ChEBI" id="CHEBI:57783"/>
        <dbReference type="ChEBI" id="CHEBI:57945"/>
        <dbReference type="ChEBI" id="CHEBI:58349"/>
        <dbReference type="EC" id="7.1.1.1"/>
    </reaction>
</comment>
<dbReference type="PIRSF" id="PIRSF000204">
    <property type="entry name" value="PNTB"/>
    <property type="match status" value="1"/>
</dbReference>
<dbReference type="OrthoDB" id="9763786at2"/>
<feature type="transmembrane region" description="Helical" evidence="16">
    <location>
        <begin position="189"/>
        <end position="212"/>
    </location>
</feature>
<dbReference type="RefSeq" id="WP_075077621.1">
    <property type="nucleotide sequence ID" value="NZ_BDCO01000002.1"/>
</dbReference>
<evidence type="ECO:0000256" key="6">
    <source>
        <dbReference type="ARBA" id="ARBA00022475"/>
    </source>
</evidence>
<sequence length="469" mass="48434">MSSPLALVFIGASVLFILGIKFLSSPKTARLGNLVAAGGMLVALLALHKPEGGSVWLSGWNTNFTLIIVGIIVGLGIGALGAYSVKMTAMPQMVALFNGLGGGAAALVGGLEFMHGTHGGLPAFIAGAMLFATLIGSLSFSGSAIAYLKLEGKFEKPFTFPGQNFVNGLILLAILTLCGWLTFNSTGSIAVAILAVVAVLALIFGVAMVMPIGGADMPVVISLLNSFTGLAVAADGFAINNLAMIVAGTLVGSSGTLLTLLMCKAMNRPVTNVLFGAFGSGSSAKGGGEGVTGTIKPIQADEAAVLLAYAQRVVVVPGYGMAVAQAQHQVRELSDELGQRGVEVQFAIHPVAGRMPGHMNVLLAEANVPYDQLCEMEVINPSMDRVDVCLVIGANDVVNPAAREDKSSPIYGMPIIDADHSKTVIVMKRSMAAGFAGIENHLFYRDNTRMLFGDAKASLNELVAAVKAN</sequence>
<dbReference type="EMBL" id="BDCO01000002">
    <property type="protein sequence ID" value="GAT31736.1"/>
    <property type="molecule type" value="Genomic_DNA"/>
</dbReference>
<dbReference type="Proteomes" id="UP000076023">
    <property type="component" value="Unassembled WGS sequence"/>
</dbReference>
<evidence type="ECO:0000256" key="8">
    <source>
        <dbReference type="ARBA" id="ARBA00022692"/>
    </source>
</evidence>
<comment type="similarity">
    <text evidence="3 15">Belongs to the PNT beta subunit family.</text>
</comment>
<feature type="transmembrane region" description="Helical" evidence="16">
    <location>
        <begin position="121"/>
        <end position="145"/>
    </location>
</feature>
<evidence type="ECO:0000256" key="3">
    <source>
        <dbReference type="ARBA" id="ARBA00007919"/>
    </source>
</evidence>
<feature type="transmembrane region" description="Helical" evidence="16">
    <location>
        <begin position="245"/>
        <end position="263"/>
    </location>
</feature>
<dbReference type="AlphaFoldDB" id="A0A146G4M6"/>
<keyword evidence="10 15" id="KW-1278">Translocase</keyword>
<reference evidence="19" key="1">
    <citation type="journal article" date="2017" name="Genome Announc.">
        <title>Draft Genome Sequence of Terrimicrobium sacchariphilum NM-5T, a Facultative Anaerobic Soil Bacterium of the Class Spartobacteria.</title>
        <authorList>
            <person name="Qiu Y.L."/>
            <person name="Tourlousse D.M."/>
            <person name="Matsuura N."/>
            <person name="Ohashi A."/>
            <person name="Sekiguchi Y."/>
        </authorList>
    </citation>
    <scope>NUCLEOTIDE SEQUENCE [LARGE SCALE GENOMIC DNA]</scope>
    <source>
        <strain evidence="19">NM-5</strain>
    </source>
</reference>
<dbReference type="InterPro" id="IPR012136">
    <property type="entry name" value="NADH_DH_b"/>
</dbReference>
<evidence type="ECO:0000256" key="4">
    <source>
        <dbReference type="ARBA" id="ARBA00012943"/>
    </source>
</evidence>
<evidence type="ECO:0000256" key="11">
    <source>
        <dbReference type="ARBA" id="ARBA00022989"/>
    </source>
</evidence>
<name>A0A146G4M6_TERSA</name>
<dbReference type="FunCoup" id="A0A146G4M6">
    <property type="interactions" value="96"/>
</dbReference>
<evidence type="ECO:0000256" key="15">
    <source>
        <dbReference type="PIRNR" id="PIRNR000204"/>
    </source>
</evidence>
<keyword evidence="11 16" id="KW-1133">Transmembrane helix</keyword>
<accession>A0A146G4M6</accession>
<evidence type="ECO:0000256" key="7">
    <source>
        <dbReference type="ARBA" id="ARBA00022519"/>
    </source>
</evidence>
<evidence type="ECO:0000256" key="2">
    <source>
        <dbReference type="ARBA" id="ARBA00004429"/>
    </source>
</evidence>
<evidence type="ECO:0000256" key="10">
    <source>
        <dbReference type="ARBA" id="ARBA00022967"/>
    </source>
</evidence>
<feature type="transmembrane region" description="Helical" evidence="16">
    <location>
        <begin position="31"/>
        <end position="48"/>
    </location>
</feature>
<dbReference type="SUPFAM" id="SSF52467">
    <property type="entry name" value="DHS-like NAD/FAD-binding domain"/>
    <property type="match status" value="1"/>
</dbReference>